<feature type="compositionally biased region" description="Polar residues" evidence="4">
    <location>
        <begin position="728"/>
        <end position="740"/>
    </location>
</feature>
<dbReference type="SUPFAM" id="SSF48371">
    <property type="entry name" value="ARM repeat"/>
    <property type="match status" value="1"/>
</dbReference>
<sequence>MAGTVAKFPVVGDVHGVHNRTQLANSDSRNVTTGNQAATIVSIVSMEESVVIQQLREQKLYSRLDIIQWLRNDLRKNGGRLLFKEKRALFQSLVYTLIDTNWEVKNNAVILISEFIPQFGHELDNCMTVIFPKLLMNISHPKVRRSVIQTVHVYMKYSSDLESVFRGLVKYGLESEDPAVRREITIGLPLLFTPEFANEDLHLLTEALVIRLHDSAGDETAQQPILVSLEKIQELVSEKRFNEFLKKLPDQHLTYYCRITNCDFEEFATKIGRSTNPDIIKIRGRSNSLSQQNNVQFGFVPNHVMDKLSDESDWKARIQGVEELKNILKQLENTNSLVSNLYNFINFLQALLDDVNFKVLSTTLEILELLVIKLKVAVKPVLKPIVGALSKHIGENKTMLKQENMRVIMRLMQTLSPKSVLTVICDQNLMNKNSNVRQETLNIVIASLLTFPSYEFDLAWLCRTLAPTLLDSKRKVRHASLECFATIGQAMGMNKMQPLIQAVDSLELQYDAEGIMSAVQARLARRMLPRLTADQCIEYSLQLHPTSASLRDRGMRFGADIDWIMAGSGGGSARAHAVCQDTGSESPSDTSSNSSLRVIGIDAIQKVDSPGSNQSRFRSAGKRNKLPWDEVGQLDGTFSSDAHQRDSRATGCSLPDGVAPKASVPDGELSGGLATWPKDKGGINGTRERSSPSSVDSSKVVGMTYWDIHQKRRAQQDATETRGPMRAMSQSYGNANNNTDKVAKPRSPSDPGQQIMKSANGEPKFPFASTDNKSDTSKSSENEKIPMKPTLALVGSTKRRKVPSSENLVKLEIDIGSRSDEERWRRLQSDASEAPVFTEIYGTSIAKPADADRNGKPKPNSIRSDISKAVRQSISSPTLSTEDLVHRLPLYKQKADSPQPAKVATREIELRTPPELQSSNQKNGVVSRSAENPFITKPKLGRDEEELNLLSTYPPKKISHQEASVDAEAPTHSEVNKKKDPDEVSHLSQSAKEKIISKQSSVENISEQRDLARQRHLKAQEEKRKQREQRQSEVADPPYSKEAVPNDVSGNLLEVKPVVDEVVPEMTESPHKKQVRRTPVKAATKPPIGPKQGKTKETTLAIDISVNSSLNDTSNSTDELDGQPFTNADSAMKTTFGLLADENWEQKRDGISYLRRLVAHHTDTVLHQLHAVNVAMMAEIKNLRSQVSTAAMVCMRHMFIHLQKNMDTDVEVITKILLHKTGESNTFIREAAERALSAMVENVTHQKALLALVLAGQTHRNPAIRAVQHSSWDN</sequence>
<evidence type="ECO:0000256" key="3">
    <source>
        <dbReference type="ARBA" id="ARBA00023212"/>
    </source>
</evidence>
<proteinExistence type="predicted"/>
<feature type="compositionally biased region" description="Polar residues" evidence="4">
    <location>
        <begin position="870"/>
        <end position="881"/>
    </location>
</feature>
<evidence type="ECO:0000256" key="1">
    <source>
        <dbReference type="ARBA" id="ARBA00004245"/>
    </source>
</evidence>
<feature type="domain" description="TOG" evidence="5">
    <location>
        <begin position="288"/>
        <end position="525"/>
    </location>
</feature>
<feature type="region of interest" description="Disordered" evidence="4">
    <location>
        <begin position="607"/>
        <end position="803"/>
    </location>
</feature>
<evidence type="ECO:0000256" key="2">
    <source>
        <dbReference type="ARBA" id="ARBA00022490"/>
    </source>
</evidence>
<feature type="compositionally biased region" description="Low complexity" evidence="4">
    <location>
        <begin position="691"/>
        <end position="701"/>
    </location>
</feature>
<feature type="compositionally biased region" description="Basic and acidic residues" evidence="4">
    <location>
        <begin position="969"/>
        <end position="996"/>
    </location>
</feature>
<feature type="compositionally biased region" description="Basic and acidic residues" evidence="4">
    <location>
        <begin position="677"/>
        <end position="690"/>
    </location>
</feature>
<accession>A0ABM1E5E3</accession>
<feature type="region of interest" description="Disordered" evidence="4">
    <location>
        <begin position="574"/>
        <end position="594"/>
    </location>
</feature>
<dbReference type="PANTHER" id="PTHR21567">
    <property type="entry name" value="CLASP"/>
    <property type="match status" value="1"/>
</dbReference>
<evidence type="ECO:0000313" key="7">
    <source>
        <dbReference type="RefSeq" id="XP_014667414.1"/>
    </source>
</evidence>
<feature type="region of interest" description="Disordered" evidence="4">
    <location>
        <begin position="1066"/>
        <end position="1099"/>
    </location>
</feature>
<keyword evidence="3" id="KW-0206">Cytoskeleton</keyword>
<dbReference type="PANTHER" id="PTHR21567:SF87">
    <property type="entry name" value="CRESCERIN-LIKE PROTEIN CHE-12"/>
    <property type="match status" value="1"/>
</dbReference>
<reference evidence="7" key="1">
    <citation type="submission" date="2025-08" db="UniProtKB">
        <authorList>
            <consortium name="RefSeq"/>
        </authorList>
    </citation>
    <scope>IDENTIFICATION</scope>
</reference>
<dbReference type="Pfam" id="PF12348">
    <property type="entry name" value="CLASP_N"/>
    <property type="match status" value="1"/>
</dbReference>
<protein>
    <submittedName>
        <fullName evidence="7">Protein FAM179B-like</fullName>
    </submittedName>
</protein>
<dbReference type="InterPro" id="IPR011989">
    <property type="entry name" value="ARM-like"/>
</dbReference>
<gene>
    <name evidence="7" type="primary">LOC106808993</name>
</gene>
<feature type="compositionally biased region" description="Polar residues" evidence="4">
    <location>
        <begin position="915"/>
        <end position="930"/>
    </location>
</feature>
<feature type="region of interest" description="Disordered" evidence="4">
    <location>
        <begin position="844"/>
        <end position="1047"/>
    </location>
</feature>
<evidence type="ECO:0000259" key="5">
    <source>
        <dbReference type="SMART" id="SM01349"/>
    </source>
</evidence>
<dbReference type="GeneID" id="106808993"/>
<feature type="compositionally biased region" description="Low complexity" evidence="4">
    <location>
        <begin position="584"/>
        <end position="594"/>
    </location>
</feature>
<feature type="compositionally biased region" description="Basic and acidic residues" evidence="4">
    <location>
        <begin position="772"/>
        <end position="786"/>
    </location>
</feature>
<keyword evidence="6" id="KW-1185">Reference proteome</keyword>
<dbReference type="InterPro" id="IPR024395">
    <property type="entry name" value="CLASP_N_dom"/>
</dbReference>
<name>A0ABM1E5E3_PRICU</name>
<dbReference type="InterPro" id="IPR016024">
    <property type="entry name" value="ARM-type_fold"/>
</dbReference>
<feature type="compositionally biased region" description="Basic and acidic residues" evidence="4">
    <location>
        <begin position="1006"/>
        <end position="1033"/>
    </location>
</feature>
<dbReference type="InterPro" id="IPR034085">
    <property type="entry name" value="TOG"/>
</dbReference>
<dbReference type="RefSeq" id="XP_014667414.1">
    <property type="nucleotide sequence ID" value="XM_014811928.1"/>
</dbReference>
<dbReference type="InterPro" id="IPR048491">
    <property type="entry name" value="XMAP215_CLASP_TOG"/>
</dbReference>
<organism evidence="6 7">
    <name type="scientific">Priapulus caudatus</name>
    <name type="common">Priapulid worm</name>
    <dbReference type="NCBI Taxonomy" id="37621"/>
    <lineage>
        <taxon>Eukaryota</taxon>
        <taxon>Metazoa</taxon>
        <taxon>Ecdysozoa</taxon>
        <taxon>Scalidophora</taxon>
        <taxon>Priapulida</taxon>
        <taxon>Priapulimorpha</taxon>
        <taxon>Priapulimorphida</taxon>
        <taxon>Priapulidae</taxon>
        <taxon>Priapulus</taxon>
    </lineage>
</organism>
<evidence type="ECO:0000313" key="6">
    <source>
        <dbReference type="Proteomes" id="UP000695022"/>
    </source>
</evidence>
<dbReference type="Gene3D" id="1.25.10.10">
    <property type="entry name" value="Leucine-rich Repeat Variant"/>
    <property type="match status" value="3"/>
</dbReference>
<dbReference type="Proteomes" id="UP000695022">
    <property type="component" value="Unplaced"/>
</dbReference>
<dbReference type="Pfam" id="PF21041">
    <property type="entry name" value="XMAP215_CLASP_TOG"/>
    <property type="match status" value="1"/>
</dbReference>
<evidence type="ECO:0000256" key="4">
    <source>
        <dbReference type="SAM" id="MobiDB-lite"/>
    </source>
</evidence>
<keyword evidence="2" id="KW-0963">Cytoplasm</keyword>
<comment type="subcellular location">
    <subcellularLocation>
        <location evidence="1">Cytoplasm</location>
        <location evidence="1">Cytoskeleton</location>
    </subcellularLocation>
</comment>
<dbReference type="SMART" id="SM01349">
    <property type="entry name" value="TOG"/>
    <property type="match status" value="1"/>
</dbReference>